<comment type="caution">
    <text evidence="1">The sequence shown here is derived from an EMBL/GenBank/DDBJ whole genome shotgun (WGS) entry which is preliminary data.</text>
</comment>
<evidence type="ECO:0000313" key="1">
    <source>
        <dbReference type="EMBL" id="KAK7355700.1"/>
    </source>
</evidence>
<proteinExistence type="predicted"/>
<keyword evidence="2" id="KW-1185">Reference proteome</keyword>
<evidence type="ECO:0000313" key="2">
    <source>
        <dbReference type="Proteomes" id="UP001374584"/>
    </source>
</evidence>
<protein>
    <submittedName>
        <fullName evidence="1">Uncharacterized protein</fullName>
    </submittedName>
</protein>
<dbReference type="EMBL" id="JAYMYR010000006">
    <property type="protein sequence ID" value="KAK7355700.1"/>
    <property type="molecule type" value="Genomic_DNA"/>
</dbReference>
<accession>A0AAN9QYV8</accession>
<organism evidence="1 2">
    <name type="scientific">Phaseolus coccineus</name>
    <name type="common">Scarlet runner bean</name>
    <name type="synonym">Phaseolus multiflorus</name>
    <dbReference type="NCBI Taxonomy" id="3886"/>
    <lineage>
        <taxon>Eukaryota</taxon>
        <taxon>Viridiplantae</taxon>
        <taxon>Streptophyta</taxon>
        <taxon>Embryophyta</taxon>
        <taxon>Tracheophyta</taxon>
        <taxon>Spermatophyta</taxon>
        <taxon>Magnoliopsida</taxon>
        <taxon>eudicotyledons</taxon>
        <taxon>Gunneridae</taxon>
        <taxon>Pentapetalae</taxon>
        <taxon>rosids</taxon>
        <taxon>fabids</taxon>
        <taxon>Fabales</taxon>
        <taxon>Fabaceae</taxon>
        <taxon>Papilionoideae</taxon>
        <taxon>50 kb inversion clade</taxon>
        <taxon>NPAAA clade</taxon>
        <taxon>indigoferoid/millettioid clade</taxon>
        <taxon>Phaseoleae</taxon>
        <taxon>Phaseolus</taxon>
    </lineage>
</organism>
<dbReference type="AlphaFoldDB" id="A0AAN9QYV8"/>
<name>A0AAN9QYV8_PHACN</name>
<dbReference type="Proteomes" id="UP001374584">
    <property type="component" value="Unassembled WGS sequence"/>
</dbReference>
<sequence>MRTWKYLRHVAVLEHSTPPLRPRHQPRSSRFQPTQYLSFPSPLNLTSALSASPPCFQIGQSPFILTTEHDPASRFFPLFSINFFLKICLS</sequence>
<gene>
    <name evidence="1" type="ORF">VNO80_14960</name>
</gene>
<reference evidence="1 2" key="1">
    <citation type="submission" date="2024-01" db="EMBL/GenBank/DDBJ databases">
        <title>The genomes of 5 underutilized Papilionoideae crops provide insights into root nodulation and disease resistanc.</title>
        <authorList>
            <person name="Jiang F."/>
        </authorList>
    </citation>
    <scope>NUCLEOTIDE SEQUENCE [LARGE SCALE GENOMIC DNA]</scope>
    <source>
        <strain evidence="1">JINMINGXINNONG_FW02</strain>
        <tissue evidence="1">Leaves</tissue>
    </source>
</reference>